<dbReference type="GO" id="GO:0016460">
    <property type="term" value="C:myosin II complex"/>
    <property type="evidence" value="ECO:0007669"/>
    <property type="project" value="TreeGrafter"/>
</dbReference>
<dbReference type="AlphaFoldDB" id="A0AAV8YNW6"/>
<evidence type="ECO:0008006" key="5">
    <source>
        <dbReference type="Google" id="ProtNLM"/>
    </source>
</evidence>
<evidence type="ECO:0000256" key="2">
    <source>
        <dbReference type="SAM" id="MobiDB-lite"/>
    </source>
</evidence>
<feature type="compositionally biased region" description="Basic and acidic residues" evidence="2">
    <location>
        <begin position="1"/>
        <end position="10"/>
    </location>
</feature>
<feature type="coiled-coil region" evidence="1">
    <location>
        <begin position="78"/>
        <end position="172"/>
    </location>
</feature>
<accession>A0AAV8YNW6</accession>
<dbReference type="GO" id="GO:0005737">
    <property type="term" value="C:cytoplasm"/>
    <property type="evidence" value="ECO:0007669"/>
    <property type="project" value="TreeGrafter"/>
</dbReference>
<dbReference type="GO" id="GO:0031032">
    <property type="term" value="P:actomyosin structure organization"/>
    <property type="evidence" value="ECO:0007669"/>
    <property type="project" value="TreeGrafter"/>
</dbReference>
<evidence type="ECO:0000256" key="1">
    <source>
        <dbReference type="SAM" id="Coils"/>
    </source>
</evidence>
<keyword evidence="1" id="KW-0175">Coiled coil</keyword>
<dbReference type="EMBL" id="JANEYF010001958">
    <property type="protein sequence ID" value="KAJ8953632.1"/>
    <property type="molecule type" value="Genomic_DNA"/>
</dbReference>
<keyword evidence="4" id="KW-1185">Reference proteome</keyword>
<dbReference type="PANTHER" id="PTHR45615:SF36">
    <property type="entry name" value="MYOSIN HEAVY CHAIN-LIKE, ISOFORM B-RELATED"/>
    <property type="match status" value="1"/>
</dbReference>
<evidence type="ECO:0000313" key="3">
    <source>
        <dbReference type="EMBL" id="KAJ8953632.1"/>
    </source>
</evidence>
<protein>
    <recommendedName>
        <fullName evidence="5">Unconventional myosin-XVIIIa</fullName>
    </recommendedName>
</protein>
<feature type="region of interest" description="Disordered" evidence="2">
    <location>
        <begin position="621"/>
        <end position="688"/>
    </location>
</feature>
<gene>
    <name evidence="3" type="ORF">NQ314_007237</name>
</gene>
<sequence>MTADLAEEHSTSTLATERLDAETSERLKLERELTEVQHKNKELQQTSERLEMELLYARSDLNGISEEDEDGDSDGVYKQRYERAVKELEFTKRRLQQQHEDDLEQLVGLKKQLEKKLADAYEEVEEQRQVVGQWKRKVQKLNGEMNDLRLLLEEQNARNNLLEKKQRKFDSETQMLQDELKKERQVKERFAREKEVYMAEKYAIESTLAEKLAALQREFDEITCGGKTEEEVTVLRKQKIDCERRLQDQEEELDELAGQVQLLEQAKLRLEMTLESMRKEAKKEAQMRDDELEEVRCNAQKKVKALEAQLENEHEERTLLLREKHEMERRLAAAAESERHDRAGDEALLQRLKRDLKRTKALLRDTQTQLERQKAETPGKTMIRQLRNQLEDLECARAMAVKAKQSVETELLETQSLLEDAHRQKQEAEERSNALLREKGDLQSQLEENEEELAEVLKKFKGTVQQMSLDQLALQEQVSLVSELEIEKNQLKEQLAELSTRLESVESMGDASSNLMIKRSRLEVQITRLKEAVDKLQNEIASSRVKEQQGQDQIRKLQRQLREIKEELNKSLAKESEVIIKKKELEKRCESLEAENATARTDLRLALKRIEDLQSAIQGELEDSISDNSDSEQDSYSSDESVNTFLANHKLGSPKSEKISLANDVRRLSSSTSRSSTSSNLGKDPSYT</sequence>
<dbReference type="Proteomes" id="UP001162156">
    <property type="component" value="Unassembled WGS sequence"/>
</dbReference>
<dbReference type="GO" id="GO:0051015">
    <property type="term" value="F:actin filament binding"/>
    <property type="evidence" value="ECO:0007669"/>
    <property type="project" value="TreeGrafter"/>
</dbReference>
<dbReference type="PANTHER" id="PTHR45615">
    <property type="entry name" value="MYOSIN HEAVY CHAIN, NON-MUSCLE"/>
    <property type="match status" value="1"/>
</dbReference>
<dbReference type="GO" id="GO:0032982">
    <property type="term" value="C:myosin filament"/>
    <property type="evidence" value="ECO:0007669"/>
    <property type="project" value="TreeGrafter"/>
</dbReference>
<evidence type="ECO:0000313" key="4">
    <source>
        <dbReference type="Proteomes" id="UP001162156"/>
    </source>
</evidence>
<name>A0AAV8YNW6_9CUCU</name>
<feature type="region of interest" description="Disordered" evidence="2">
    <location>
        <begin position="1"/>
        <end position="25"/>
    </location>
</feature>
<reference evidence="3" key="1">
    <citation type="journal article" date="2023" name="Insect Mol. Biol.">
        <title>Genome sequencing provides insights into the evolution of gene families encoding plant cell wall-degrading enzymes in longhorned beetles.</title>
        <authorList>
            <person name="Shin N.R."/>
            <person name="Okamura Y."/>
            <person name="Kirsch R."/>
            <person name="Pauchet Y."/>
        </authorList>
    </citation>
    <scope>NUCLEOTIDE SEQUENCE</scope>
    <source>
        <strain evidence="3">RBIC_L_NR</strain>
    </source>
</reference>
<comment type="caution">
    <text evidence="3">The sequence shown here is derived from an EMBL/GenBank/DDBJ whole genome shotgun (WGS) entry which is preliminary data.</text>
</comment>
<feature type="coiled-coil region" evidence="1">
    <location>
        <begin position="232"/>
        <end position="609"/>
    </location>
</feature>
<organism evidence="3 4">
    <name type="scientific">Rhamnusium bicolor</name>
    <dbReference type="NCBI Taxonomy" id="1586634"/>
    <lineage>
        <taxon>Eukaryota</taxon>
        <taxon>Metazoa</taxon>
        <taxon>Ecdysozoa</taxon>
        <taxon>Arthropoda</taxon>
        <taxon>Hexapoda</taxon>
        <taxon>Insecta</taxon>
        <taxon>Pterygota</taxon>
        <taxon>Neoptera</taxon>
        <taxon>Endopterygota</taxon>
        <taxon>Coleoptera</taxon>
        <taxon>Polyphaga</taxon>
        <taxon>Cucujiformia</taxon>
        <taxon>Chrysomeloidea</taxon>
        <taxon>Cerambycidae</taxon>
        <taxon>Lepturinae</taxon>
        <taxon>Rhagiini</taxon>
        <taxon>Rhamnusium</taxon>
    </lineage>
</organism>
<feature type="compositionally biased region" description="Acidic residues" evidence="2">
    <location>
        <begin position="621"/>
        <end position="633"/>
    </location>
</feature>
<proteinExistence type="predicted"/>
<feature type="compositionally biased region" description="Low complexity" evidence="2">
    <location>
        <begin position="668"/>
        <end position="679"/>
    </location>
</feature>